<dbReference type="Gene3D" id="3.40.50.1000">
    <property type="entry name" value="HAD superfamily/HAD-like"/>
    <property type="match status" value="1"/>
</dbReference>
<dbReference type="InterPro" id="IPR051828">
    <property type="entry name" value="HAD-like_hydrolase_domain"/>
</dbReference>
<sequence>MSPPRQLSSKRNLFLAFDAFGTLFEPNSSIPKAYGQAALRHGISFIDKPEHELVLKDYDPVKKSFSRAFKSETTRNPNYGKATGLGAEKWWANVINGTFQPFLKPSQQVPNALISELLTRYSTKQGYNLFTDVLPLFRMLKDHASKDRSASSWKWDKTVVGIITNSDDRVPSVLESFGLNIGPRRVGSCVQRPAKATTDDDDDISFVVLSYDVGHEKPDRRIFEAAEQILSQTLSEQGADANIGNIDEYEKLYVGDSLEKDYLGAKAAGWNAVLLRRGREGQESKFVKKVDMAELTDGEQAGQIVGVCTSLAALTSWVPDQV</sequence>
<dbReference type="InterPro" id="IPR023214">
    <property type="entry name" value="HAD_sf"/>
</dbReference>
<dbReference type="OrthoDB" id="444127at2759"/>
<organism evidence="1 2">
    <name type="scientific">Periconia digitata</name>
    <dbReference type="NCBI Taxonomy" id="1303443"/>
    <lineage>
        <taxon>Eukaryota</taxon>
        <taxon>Fungi</taxon>
        <taxon>Dikarya</taxon>
        <taxon>Ascomycota</taxon>
        <taxon>Pezizomycotina</taxon>
        <taxon>Dothideomycetes</taxon>
        <taxon>Pleosporomycetidae</taxon>
        <taxon>Pleosporales</taxon>
        <taxon>Massarineae</taxon>
        <taxon>Periconiaceae</taxon>
        <taxon>Periconia</taxon>
    </lineage>
</organism>
<keyword evidence="2" id="KW-1185">Reference proteome</keyword>
<comment type="caution">
    <text evidence="1">The sequence shown here is derived from an EMBL/GenBank/DDBJ whole genome shotgun (WGS) entry which is preliminary data.</text>
</comment>
<dbReference type="PANTHER" id="PTHR46191">
    <property type="match status" value="1"/>
</dbReference>
<dbReference type="Proteomes" id="UP001152607">
    <property type="component" value="Unassembled WGS sequence"/>
</dbReference>
<evidence type="ECO:0008006" key="3">
    <source>
        <dbReference type="Google" id="ProtNLM"/>
    </source>
</evidence>
<dbReference type="GO" id="GO:0005634">
    <property type="term" value="C:nucleus"/>
    <property type="evidence" value="ECO:0007669"/>
    <property type="project" value="TreeGrafter"/>
</dbReference>
<evidence type="ECO:0000313" key="2">
    <source>
        <dbReference type="Proteomes" id="UP001152607"/>
    </source>
</evidence>
<name>A0A9W4UNS1_9PLEO</name>
<protein>
    <recommendedName>
        <fullName evidence="3">Haloacid dehalogenase</fullName>
    </recommendedName>
</protein>
<dbReference type="InterPro" id="IPR044924">
    <property type="entry name" value="HAD-SF_hydro_IA_REG-2-like_cap"/>
</dbReference>
<dbReference type="InterPro" id="IPR036412">
    <property type="entry name" value="HAD-like_sf"/>
</dbReference>
<reference evidence="1" key="1">
    <citation type="submission" date="2023-01" db="EMBL/GenBank/DDBJ databases">
        <authorList>
            <person name="Van Ghelder C."/>
            <person name="Rancurel C."/>
        </authorList>
    </citation>
    <scope>NUCLEOTIDE SEQUENCE</scope>
    <source>
        <strain evidence="1">CNCM I-4278</strain>
    </source>
</reference>
<dbReference type="EMBL" id="CAOQHR010000010">
    <property type="protein sequence ID" value="CAI6340118.1"/>
    <property type="molecule type" value="Genomic_DNA"/>
</dbReference>
<proteinExistence type="predicted"/>
<dbReference type="Gene3D" id="1.10.150.720">
    <property type="entry name" value="Haloacid dehalogenase-like hydrolase"/>
    <property type="match status" value="1"/>
</dbReference>
<gene>
    <name evidence="1" type="ORF">PDIGIT_LOCUS13288</name>
</gene>
<evidence type="ECO:0000313" key="1">
    <source>
        <dbReference type="EMBL" id="CAI6340118.1"/>
    </source>
</evidence>
<dbReference type="AlphaFoldDB" id="A0A9W4UNS1"/>
<dbReference type="PANTHER" id="PTHR46191:SF2">
    <property type="entry name" value="HALOACID DEHALOGENASE-LIKE HYDROLASE DOMAIN-CONTAINING PROTEIN 3"/>
    <property type="match status" value="1"/>
</dbReference>
<dbReference type="SUPFAM" id="SSF56784">
    <property type="entry name" value="HAD-like"/>
    <property type="match status" value="1"/>
</dbReference>
<accession>A0A9W4UNS1</accession>
<dbReference type="Pfam" id="PF00702">
    <property type="entry name" value="Hydrolase"/>
    <property type="match status" value="1"/>
</dbReference>